<dbReference type="SUPFAM" id="SSF52768">
    <property type="entry name" value="Arginase/deacetylase"/>
    <property type="match status" value="1"/>
</dbReference>
<reference evidence="3 4" key="1">
    <citation type="submission" date="2024-04" db="EMBL/GenBank/DDBJ databases">
        <title>Novel species of the genus Ideonella isolated from streams.</title>
        <authorList>
            <person name="Lu H."/>
        </authorList>
    </citation>
    <scope>NUCLEOTIDE SEQUENCE [LARGE SCALE GENOMIC DNA]</scope>
    <source>
        <strain evidence="3 4">BYS139W</strain>
    </source>
</reference>
<organism evidence="3 4">
    <name type="scientific">Pseudaquabacterium rugosum</name>
    <dbReference type="NCBI Taxonomy" id="2984194"/>
    <lineage>
        <taxon>Bacteria</taxon>
        <taxon>Pseudomonadati</taxon>
        <taxon>Pseudomonadota</taxon>
        <taxon>Betaproteobacteria</taxon>
        <taxon>Burkholderiales</taxon>
        <taxon>Sphaerotilaceae</taxon>
        <taxon>Pseudaquabacterium</taxon>
    </lineage>
</organism>
<dbReference type="InterPro" id="IPR000286">
    <property type="entry name" value="HDACs"/>
</dbReference>
<dbReference type="PANTHER" id="PTHR10625">
    <property type="entry name" value="HISTONE DEACETYLASE HDAC1-RELATED"/>
    <property type="match status" value="1"/>
</dbReference>
<dbReference type="RefSeq" id="WP_341373245.1">
    <property type="nucleotide sequence ID" value="NZ_JBBUTF010000004.1"/>
</dbReference>
<keyword evidence="4" id="KW-1185">Reference proteome</keyword>
<dbReference type="EMBL" id="JBBUTF010000004">
    <property type="protein sequence ID" value="MEK8025470.1"/>
    <property type="molecule type" value="Genomic_DNA"/>
</dbReference>
<evidence type="ECO:0000256" key="1">
    <source>
        <dbReference type="ARBA" id="ARBA00005947"/>
    </source>
</evidence>
<accession>A0ABU9B8U5</accession>
<dbReference type="CDD" id="cd11599">
    <property type="entry name" value="HDAC_classII_2"/>
    <property type="match status" value="1"/>
</dbReference>
<evidence type="ECO:0000313" key="4">
    <source>
        <dbReference type="Proteomes" id="UP001368500"/>
    </source>
</evidence>
<dbReference type="PRINTS" id="PR01270">
    <property type="entry name" value="HDASUPER"/>
</dbReference>
<comment type="similarity">
    <text evidence="1">Belongs to the histone deacetylase family.</text>
</comment>
<dbReference type="InterPro" id="IPR023801">
    <property type="entry name" value="His_deacetylse_dom"/>
</dbReference>
<dbReference type="Gene3D" id="3.40.800.20">
    <property type="entry name" value="Histone deacetylase domain"/>
    <property type="match status" value="1"/>
</dbReference>
<dbReference type="Pfam" id="PF00850">
    <property type="entry name" value="Hist_deacetyl"/>
    <property type="match status" value="1"/>
</dbReference>
<comment type="caution">
    <text evidence="3">The sequence shown here is derived from an EMBL/GenBank/DDBJ whole genome shotgun (WGS) entry which is preliminary data.</text>
</comment>
<evidence type="ECO:0000313" key="3">
    <source>
        <dbReference type="EMBL" id="MEK8025470.1"/>
    </source>
</evidence>
<proteinExistence type="inferred from homology"/>
<dbReference type="InterPro" id="IPR023696">
    <property type="entry name" value="Ureohydrolase_dom_sf"/>
</dbReference>
<protein>
    <submittedName>
        <fullName evidence="3">Histone deacetylase family protein</fullName>
    </submittedName>
</protein>
<dbReference type="PANTHER" id="PTHR10625:SF10">
    <property type="entry name" value="HISTONE DEACETYLASE HDAC1"/>
    <property type="match status" value="1"/>
</dbReference>
<gene>
    <name evidence="3" type="ORF">AACH11_05795</name>
</gene>
<dbReference type="Proteomes" id="UP001368500">
    <property type="component" value="Unassembled WGS sequence"/>
</dbReference>
<evidence type="ECO:0000259" key="2">
    <source>
        <dbReference type="Pfam" id="PF00850"/>
    </source>
</evidence>
<dbReference type="InterPro" id="IPR037138">
    <property type="entry name" value="His_deacetylse_dom_sf"/>
</dbReference>
<name>A0ABU9B8U5_9BURK</name>
<sequence>MSTAFYTHADCRLHDMGAGHPECPQRLDAIHDQLLASGLDIALEHRDAPLATLEQIGRAHTTHYVLQLKDVLEQIESSGESRHLDPDTLACPGTWRAALRSAGAAVAATEAVLRGEVDNAFCAVRPPGHHAMRDEAGGFCFFNNVAVAARHALDVAGLQRVAIIDFDVHHGNGTEDIIAGDERILMCSFFQHPLYPNCGAVPKGTNMVNVPIPAYTRGMEVREVIDAMWLPALEAFRPELIFISAGFDAHREDDMGQMGLVEADYEWITRRLQDVARRHAQGRIVSCLEGGYALSALARSVVAHVRVLADV</sequence>
<feature type="domain" description="Histone deacetylase" evidence="2">
    <location>
        <begin position="20"/>
        <end position="308"/>
    </location>
</feature>